<dbReference type="AlphaFoldDB" id="A0A1W1H888"/>
<protein>
    <submittedName>
        <fullName evidence="1">Uncharacterized protein</fullName>
    </submittedName>
</protein>
<dbReference type="RefSeq" id="WP_080805097.1">
    <property type="nucleotide sequence ID" value="NZ_LT828549.1"/>
</dbReference>
<accession>A0A1W1H888</accession>
<dbReference type="Proteomes" id="UP000191931">
    <property type="component" value="Unassembled WGS sequence"/>
</dbReference>
<dbReference type="EMBL" id="FWEV01000051">
    <property type="protein sequence ID" value="SLM28681.1"/>
    <property type="molecule type" value="Genomic_DNA"/>
</dbReference>
<evidence type="ECO:0000313" key="1">
    <source>
        <dbReference type="EMBL" id="SLM28681.1"/>
    </source>
</evidence>
<keyword evidence="2" id="KW-1185">Reference proteome</keyword>
<sequence>MEDMTDSCKEINSKELGGRGVRLRQITIFLILFQVVLISAAEYLDYCDPPQKADVVVLFLGPERIERSREAAQLIKDGYADNLFVPGHRRTGNGFSPFIREPERIWRHSGSSRQTISI</sequence>
<organism evidence="1 2">
    <name type="scientific">Desulfamplus magnetovallimortis</name>
    <dbReference type="NCBI Taxonomy" id="1246637"/>
    <lineage>
        <taxon>Bacteria</taxon>
        <taxon>Pseudomonadati</taxon>
        <taxon>Thermodesulfobacteriota</taxon>
        <taxon>Desulfobacteria</taxon>
        <taxon>Desulfobacterales</taxon>
        <taxon>Desulfobacteraceae</taxon>
        <taxon>Desulfamplus</taxon>
    </lineage>
</organism>
<evidence type="ECO:0000313" key="2">
    <source>
        <dbReference type="Proteomes" id="UP000191931"/>
    </source>
</evidence>
<proteinExistence type="predicted"/>
<gene>
    <name evidence="1" type="ORF">MTBBW1_1440001</name>
</gene>
<name>A0A1W1H888_9BACT</name>
<reference evidence="1 2" key="1">
    <citation type="submission" date="2017-03" db="EMBL/GenBank/DDBJ databases">
        <authorList>
            <person name="Afonso C.L."/>
            <person name="Miller P.J."/>
            <person name="Scott M.A."/>
            <person name="Spackman E."/>
            <person name="Goraichik I."/>
            <person name="Dimitrov K.M."/>
            <person name="Suarez D.L."/>
            <person name="Swayne D.E."/>
        </authorList>
    </citation>
    <scope>NUCLEOTIDE SEQUENCE [LARGE SCALE GENOMIC DNA]</scope>
    <source>
        <strain evidence="1">PRJEB14757</strain>
    </source>
</reference>